<dbReference type="GeneID" id="6080220"/>
<dbReference type="STRING" id="486041.B0DL35"/>
<accession>B0DL35</accession>
<keyword evidence="4" id="KW-1185">Reference proteome</keyword>
<feature type="compositionally biased region" description="Basic residues" evidence="2">
    <location>
        <begin position="478"/>
        <end position="487"/>
    </location>
</feature>
<gene>
    <name evidence="3" type="ORF">LACBIDRAFT_330370</name>
</gene>
<evidence type="ECO:0000313" key="4">
    <source>
        <dbReference type="Proteomes" id="UP000001194"/>
    </source>
</evidence>
<protein>
    <submittedName>
        <fullName evidence="3">Predicted protein</fullName>
    </submittedName>
</protein>
<keyword evidence="1" id="KW-0175">Coiled coil</keyword>
<feature type="coiled-coil region" evidence="1">
    <location>
        <begin position="200"/>
        <end position="245"/>
    </location>
</feature>
<feature type="compositionally biased region" description="Low complexity" evidence="2">
    <location>
        <begin position="70"/>
        <end position="95"/>
    </location>
</feature>
<evidence type="ECO:0000256" key="1">
    <source>
        <dbReference type="SAM" id="Coils"/>
    </source>
</evidence>
<dbReference type="HOGENOM" id="CLU_518815_0_0_1"/>
<dbReference type="RefSeq" id="XP_001884581.1">
    <property type="nucleotide sequence ID" value="XM_001884546.1"/>
</dbReference>
<evidence type="ECO:0000256" key="2">
    <source>
        <dbReference type="SAM" id="MobiDB-lite"/>
    </source>
</evidence>
<dbReference type="KEGG" id="lbc:LACBIDRAFT_330370"/>
<proteinExistence type="predicted"/>
<evidence type="ECO:0000313" key="3">
    <source>
        <dbReference type="EMBL" id="EDR04757.1"/>
    </source>
</evidence>
<feature type="compositionally biased region" description="Pro residues" evidence="2">
    <location>
        <begin position="96"/>
        <end position="112"/>
    </location>
</feature>
<reference evidence="3 4" key="1">
    <citation type="journal article" date="2008" name="Nature">
        <title>The genome of Laccaria bicolor provides insights into mycorrhizal symbiosis.</title>
        <authorList>
            <person name="Martin F."/>
            <person name="Aerts A."/>
            <person name="Ahren D."/>
            <person name="Brun A."/>
            <person name="Danchin E.G.J."/>
            <person name="Duchaussoy F."/>
            <person name="Gibon J."/>
            <person name="Kohler A."/>
            <person name="Lindquist E."/>
            <person name="Pereda V."/>
            <person name="Salamov A."/>
            <person name="Shapiro H.J."/>
            <person name="Wuyts J."/>
            <person name="Blaudez D."/>
            <person name="Buee M."/>
            <person name="Brokstein P."/>
            <person name="Canbaeck B."/>
            <person name="Cohen D."/>
            <person name="Courty P.E."/>
            <person name="Coutinho P.M."/>
            <person name="Delaruelle C."/>
            <person name="Detter J.C."/>
            <person name="Deveau A."/>
            <person name="DiFazio S."/>
            <person name="Duplessis S."/>
            <person name="Fraissinet-Tachet L."/>
            <person name="Lucic E."/>
            <person name="Frey-Klett P."/>
            <person name="Fourrey C."/>
            <person name="Feussner I."/>
            <person name="Gay G."/>
            <person name="Grimwood J."/>
            <person name="Hoegger P.J."/>
            <person name="Jain P."/>
            <person name="Kilaru S."/>
            <person name="Labbe J."/>
            <person name="Lin Y.C."/>
            <person name="Legue V."/>
            <person name="Le Tacon F."/>
            <person name="Marmeisse R."/>
            <person name="Melayah D."/>
            <person name="Montanini B."/>
            <person name="Muratet M."/>
            <person name="Nehls U."/>
            <person name="Niculita-Hirzel H."/>
            <person name="Oudot-Le Secq M.P."/>
            <person name="Peter M."/>
            <person name="Quesneville H."/>
            <person name="Rajashekar B."/>
            <person name="Reich M."/>
            <person name="Rouhier N."/>
            <person name="Schmutz J."/>
            <person name="Yin T."/>
            <person name="Chalot M."/>
            <person name="Henrissat B."/>
            <person name="Kuees U."/>
            <person name="Lucas S."/>
            <person name="Van de Peer Y."/>
            <person name="Podila G.K."/>
            <person name="Polle A."/>
            <person name="Pukkila P.J."/>
            <person name="Richardson P.M."/>
            <person name="Rouze P."/>
            <person name="Sanders I.R."/>
            <person name="Stajich J.E."/>
            <person name="Tunlid A."/>
            <person name="Tuskan G."/>
            <person name="Grigoriev I.V."/>
        </authorList>
    </citation>
    <scope>NUCLEOTIDE SEQUENCE [LARGE SCALE GENOMIC DNA]</scope>
    <source>
        <strain evidence="4">S238N-H82 / ATCC MYA-4686</strain>
    </source>
</reference>
<feature type="region of interest" description="Disordered" evidence="2">
    <location>
        <begin position="64"/>
        <end position="190"/>
    </location>
</feature>
<dbReference type="InParanoid" id="B0DL35"/>
<feature type="compositionally biased region" description="Low complexity" evidence="2">
    <location>
        <begin position="378"/>
        <end position="426"/>
    </location>
</feature>
<dbReference type="Proteomes" id="UP000001194">
    <property type="component" value="Unassembled WGS sequence"/>
</dbReference>
<dbReference type="EMBL" id="DS547116">
    <property type="protein sequence ID" value="EDR04757.1"/>
    <property type="molecule type" value="Genomic_DNA"/>
</dbReference>
<name>B0DL35_LACBS</name>
<dbReference type="AlphaFoldDB" id="B0DL35"/>
<feature type="region of interest" description="Disordered" evidence="2">
    <location>
        <begin position="1"/>
        <end position="22"/>
    </location>
</feature>
<feature type="compositionally biased region" description="Polar residues" evidence="2">
    <location>
        <begin position="180"/>
        <end position="190"/>
    </location>
</feature>
<feature type="region of interest" description="Disordered" evidence="2">
    <location>
        <begin position="332"/>
        <end position="525"/>
    </location>
</feature>
<organism evidence="4">
    <name type="scientific">Laccaria bicolor (strain S238N-H82 / ATCC MYA-4686)</name>
    <name type="common">Bicoloured deceiver</name>
    <name type="synonym">Laccaria laccata var. bicolor</name>
    <dbReference type="NCBI Taxonomy" id="486041"/>
    <lineage>
        <taxon>Eukaryota</taxon>
        <taxon>Fungi</taxon>
        <taxon>Dikarya</taxon>
        <taxon>Basidiomycota</taxon>
        <taxon>Agaricomycotina</taxon>
        <taxon>Agaricomycetes</taxon>
        <taxon>Agaricomycetidae</taxon>
        <taxon>Agaricales</taxon>
        <taxon>Agaricineae</taxon>
        <taxon>Hydnangiaceae</taxon>
        <taxon>Laccaria</taxon>
    </lineage>
</organism>
<feature type="compositionally biased region" description="Polar residues" evidence="2">
    <location>
        <begin position="507"/>
        <end position="517"/>
    </location>
</feature>
<sequence>MKKPCFFASGEPTPLGRSAIDEQDLNKACAPCKESRHKCPGHSRLRQRTIIDNPFYKDGLLYKEAKKSTPKPAAPKATAPKNTTPKLVAPKAAAPTPAPKPAAPKPAAPKPAAPKRDAPVAVKVAGPSKPQVKGIVPNSPCPMLSEMSLLDSTPNAKPKAQPSIASPSDSAPTEIGKSLQMKSSHPTDQFNCPARMEDRIITLEKQCRRLAAQVEETREKLDGVIEERKEDVAELLLKLKKMEQSVTSTKDWTTQKVIFAMESLFLLGNGIHAALLELVTKMTDLPEEMGALVLVESDDSVAKVKELLERAKPKWEEMIQVLEARLPCAQDFQRGQSTSPPTDAGPRSSGAADAIHTAPAVTDAAPRSPGAAYGTDMAPTIAPSTPAPASNAPSRPNSPIAAKQQSAVATATAGVAPAAPSSPTAPNTEGVELAPVEVGPGSPLTAIGSRPASPLSGDEPTGRKRKADEEVDADITRKKPASNRKKGPPSAPQRRQPTRGKAPDSVNPATAGQSSKPDTIIEEDL</sequence>